<sequence length="120" mass="12998">MSHTSPSEPPIDLQVLPDLTGCDDAMRDEFLADFRVTASESRDMLRQAMDAGDAAALASAAHRIKSSARYMGAMPLGQMSERLEQAGERADLDGARALLAQWHSEWQRVDGFIAGHLGLG</sequence>
<evidence type="ECO:0000313" key="5">
    <source>
        <dbReference type="Proteomes" id="UP001365405"/>
    </source>
</evidence>
<evidence type="ECO:0000256" key="1">
    <source>
        <dbReference type="ARBA" id="ARBA00023012"/>
    </source>
</evidence>
<dbReference type="Gene3D" id="1.20.120.160">
    <property type="entry name" value="HPT domain"/>
    <property type="match status" value="1"/>
</dbReference>
<evidence type="ECO:0000256" key="2">
    <source>
        <dbReference type="PROSITE-ProRule" id="PRU00110"/>
    </source>
</evidence>
<proteinExistence type="predicted"/>
<dbReference type="SUPFAM" id="SSF47226">
    <property type="entry name" value="Histidine-containing phosphotransfer domain, HPT domain"/>
    <property type="match status" value="1"/>
</dbReference>
<evidence type="ECO:0000259" key="3">
    <source>
        <dbReference type="PROSITE" id="PS50894"/>
    </source>
</evidence>
<accession>A0ABU9C9Y0</accession>
<dbReference type="RefSeq" id="WP_341408365.1">
    <property type="nucleotide sequence ID" value="NZ_JBBUTH010000001.1"/>
</dbReference>
<feature type="domain" description="HPt" evidence="3">
    <location>
        <begin position="23"/>
        <end position="116"/>
    </location>
</feature>
<name>A0ABU9C9Y0_9BURK</name>
<dbReference type="SMART" id="SM00073">
    <property type="entry name" value="HPT"/>
    <property type="match status" value="1"/>
</dbReference>
<comment type="caution">
    <text evidence="4">The sequence shown here is derived from an EMBL/GenBank/DDBJ whole genome shotgun (WGS) entry which is preliminary data.</text>
</comment>
<dbReference type="InterPro" id="IPR008207">
    <property type="entry name" value="Sig_transdc_His_kin_Hpt_dom"/>
</dbReference>
<protein>
    <submittedName>
        <fullName evidence="4">Hpt domain-containing protein</fullName>
    </submittedName>
</protein>
<organism evidence="4 5">
    <name type="scientific">Pseudaquabacterium inlustre</name>
    <dbReference type="NCBI Taxonomy" id="2984192"/>
    <lineage>
        <taxon>Bacteria</taxon>
        <taxon>Pseudomonadati</taxon>
        <taxon>Pseudomonadota</taxon>
        <taxon>Betaproteobacteria</taxon>
        <taxon>Burkholderiales</taxon>
        <taxon>Sphaerotilaceae</taxon>
        <taxon>Pseudaquabacterium</taxon>
    </lineage>
</organism>
<gene>
    <name evidence="4" type="ORF">AACH10_00360</name>
</gene>
<dbReference type="Proteomes" id="UP001365405">
    <property type="component" value="Unassembled WGS sequence"/>
</dbReference>
<evidence type="ECO:0000313" key="4">
    <source>
        <dbReference type="EMBL" id="MEK8048687.1"/>
    </source>
</evidence>
<dbReference type="EMBL" id="JBBUTH010000001">
    <property type="protein sequence ID" value="MEK8048687.1"/>
    <property type="molecule type" value="Genomic_DNA"/>
</dbReference>
<keyword evidence="2" id="KW-0597">Phosphoprotein</keyword>
<dbReference type="PROSITE" id="PS50894">
    <property type="entry name" value="HPT"/>
    <property type="match status" value="1"/>
</dbReference>
<dbReference type="Pfam" id="PF01627">
    <property type="entry name" value="Hpt"/>
    <property type="match status" value="1"/>
</dbReference>
<feature type="modified residue" description="Phosphohistidine" evidence="2">
    <location>
        <position position="62"/>
    </location>
</feature>
<dbReference type="InterPro" id="IPR036641">
    <property type="entry name" value="HPT_dom_sf"/>
</dbReference>
<reference evidence="4 5" key="1">
    <citation type="submission" date="2024-04" db="EMBL/GenBank/DDBJ databases">
        <title>Novel species of the genus Ideonella isolated from streams.</title>
        <authorList>
            <person name="Lu H."/>
        </authorList>
    </citation>
    <scope>NUCLEOTIDE SEQUENCE [LARGE SCALE GENOMIC DNA]</scope>
    <source>
        <strain evidence="4 5">DXS22W</strain>
    </source>
</reference>
<keyword evidence="1" id="KW-0902">Two-component regulatory system</keyword>
<keyword evidence="5" id="KW-1185">Reference proteome</keyword>